<keyword evidence="3 10" id="KW-1133">Transmembrane helix</keyword>
<sequence length="1060" mass="115202">LLNFHTAIYNENDEIPVQICQCIFNGKALVLKFKSQEICILYEYMKSIIYVNKLKDKLQTCLRRNDDHQLSLSFVGVRAIRRLALQVLASGVAYCLCVIWRVMMMMREWRMGVRMLNCYREELCAVLCCLLLKQQRALSSVSLLIHSYVAADAPYGIFESLHSGSSSSTSSSSGGGSRLVSIRQQLDQCTHRWSLGSSGRSGDLEQGNMDRTNVDKPKYYYRYFNDKPLFLELAIVFDNSMYEKFGRDKNALNDRASQIATLVNSLFQPVNIRVALVGVEIWSDKDAFPVRQLGEDALSNFVHYRQHRLLYDMPNDVAVLITNISFQNGVVGKALQSTLCSVRSSGAVVSDHSHDVLSVAITVAHEIGHNFGMEHDNATCECPLHVCIMAPMSGASHTLHWSSCSLEYLSWSLKHGSETCLQNEPTNIINGPLCGNGFLEEGEQCDCGLPHICDNPCCNPKTCKFNVDATCANGACCDLSTCQPKRVGTVCRHARGECDLSEHCDGKSEFCPNDTYKQDGTLCRSGETHCFHGDCRTLDDQCKLLWGESGRPANPLCYSMNSEGNVYGNCGVNRFNDTYTVCQPQNMKCGLLQCEHKNEKTTFGSKSTVLSGSTVLRQGSNHFSCNTAMVDLGVDSSDPGLVPDGTFCGPGKMCANQKCVTVSSILEINRCPNECNNVGVCNNLGHCYCDVGYGGIDCTIAGPGGSIDSGPASAPGSIFPSTAILVFIFVALPALFAILTYLHRRGIFKASSVRLLKTMPMKRKASRKSKLRKVSSWVTDGTLNHPNGVCSNNAMAPSALSLPVGLPKPPAHSPPLPPQGPVKPKNVYGQDQLFGQAPAKPFHNPTQLVSSVNALKPASKAQPPPCPPPSGRLAGERIYVEMSPERTVPLQMEMTEKRNFVPQLKEALSVLPSPGVVIPQRRAPAPPPPLPPQPSVNSVASSSSFVETCISDVAPNHGFSGSSTTNSASSCHQKSDTKQVEFKLQAVTGACNKNAPRPTQAPPPPPVPAKPKAAAECVERSYDRIAGQTENLATSQLSALPKSQSKVTQLAAKFDAMTGQ</sequence>
<evidence type="ECO:0000256" key="3">
    <source>
        <dbReference type="ARBA" id="ARBA00022989"/>
    </source>
</evidence>
<dbReference type="Gene3D" id="2.10.25.10">
    <property type="entry name" value="Laminin"/>
    <property type="match status" value="1"/>
</dbReference>
<feature type="transmembrane region" description="Helical" evidence="10">
    <location>
        <begin position="718"/>
        <end position="742"/>
    </location>
</feature>
<dbReference type="InterPro" id="IPR036436">
    <property type="entry name" value="Disintegrin_dom_sf"/>
</dbReference>
<keyword evidence="5 7" id="KW-1015">Disulfide bond</keyword>
<feature type="disulfide bond" evidence="8">
    <location>
        <begin position="340"/>
        <end position="420"/>
    </location>
</feature>
<evidence type="ECO:0000256" key="5">
    <source>
        <dbReference type="ARBA" id="ARBA00023157"/>
    </source>
</evidence>
<dbReference type="InterPro" id="IPR000742">
    <property type="entry name" value="EGF"/>
</dbReference>
<keyword evidence="2 10" id="KW-0812">Transmembrane</keyword>
<evidence type="ECO:0000256" key="4">
    <source>
        <dbReference type="ARBA" id="ARBA00023136"/>
    </source>
</evidence>
<feature type="region of interest" description="Disordered" evidence="9">
    <location>
        <begin position="919"/>
        <end position="939"/>
    </location>
</feature>
<evidence type="ECO:0000256" key="6">
    <source>
        <dbReference type="PROSITE-ProRule" id="PRU00068"/>
    </source>
</evidence>
<dbReference type="InterPro" id="IPR006586">
    <property type="entry name" value="ADAM_Cys-rich"/>
</dbReference>
<dbReference type="PANTHER" id="PTHR11905">
    <property type="entry name" value="ADAM A DISINTEGRIN AND METALLOPROTEASE DOMAIN"/>
    <property type="match status" value="1"/>
</dbReference>
<keyword evidence="14" id="KW-0401">Integrin</keyword>
<dbReference type="SUPFAM" id="SSF55486">
    <property type="entry name" value="Metalloproteases ('zincins'), catalytic domain"/>
    <property type="match status" value="1"/>
</dbReference>
<feature type="disulfide bond" evidence="7">
    <location>
        <begin position="689"/>
        <end position="698"/>
    </location>
</feature>
<evidence type="ECO:0000259" key="11">
    <source>
        <dbReference type="PROSITE" id="PS50026"/>
    </source>
</evidence>
<feature type="compositionally biased region" description="Pro residues" evidence="9">
    <location>
        <begin position="924"/>
        <end position="934"/>
    </location>
</feature>
<feature type="domain" description="Peptidase M12B" evidence="13">
    <location>
        <begin position="229"/>
        <end position="425"/>
    </location>
</feature>
<dbReference type="Pfam" id="PF08516">
    <property type="entry name" value="ADAM_CR"/>
    <property type="match status" value="1"/>
</dbReference>
<dbReference type="PROSITE" id="PS00022">
    <property type="entry name" value="EGF_1"/>
    <property type="match status" value="1"/>
</dbReference>
<feature type="binding site" evidence="8">
    <location>
        <position position="369"/>
    </location>
    <ligand>
        <name>Zn(2+)</name>
        <dbReference type="ChEBI" id="CHEBI:29105"/>
        <note>catalytic</note>
    </ligand>
</feature>
<feature type="compositionally biased region" description="Pro residues" evidence="9">
    <location>
        <begin position="999"/>
        <end position="1009"/>
    </location>
</feature>
<feature type="disulfide bond" evidence="6">
    <location>
        <begin position="491"/>
        <end position="511"/>
    </location>
</feature>
<dbReference type="PANTHER" id="PTHR11905:SF159">
    <property type="entry name" value="ADAM METALLOPROTEASE"/>
    <property type="match status" value="1"/>
</dbReference>
<organism evidence="14 15">
    <name type="scientific">Trichinella murrelli</name>
    <dbReference type="NCBI Taxonomy" id="144512"/>
    <lineage>
        <taxon>Eukaryota</taxon>
        <taxon>Metazoa</taxon>
        <taxon>Ecdysozoa</taxon>
        <taxon>Nematoda</taxon>
        <taxon>Enoplea</taxon>
        <taxon>Dorylaimia</taxon>
        <taxon>Trichinellida</taxon>
        <taxon>Trichinellidae</taxon>
        <taxon>Trichinella</taxon>
    </lineage>
</organism>
<comment type="subcellular location">
    <subcellularLocation>
        <location evidence="1">Membrane</location>
        <topology evidence="1">Single-pass membrane protein</topology>
    </subcellularLocation>
</comment>
<dbReference type="AlphaFoldDB" id="A0A0V0U258"/>
<dbReference type="PROSITE" id="PS50214">
    <property type="entry name" value="DISINTEGRIN_2"/>
    <property type="match status" value="1"/>
</dbReference>
<feature type="active site" evidence="8">
    <location>
        <position position="366"/>
    </location>
</feature>
<dbReference type="FunFam" id="4.10.70.10:FF:000003">
    <property type="entry name" value="Disintegrin and metalloproteinase domain-containing protein 17"/>
    <property type="match status" value="1"/>
</dbReference>
<dbReference type="Gene3D" id="3.40.390.10">
    <property type="entry name" value="Collagenase (Catalytic Domain)"/>
    <property type="match status" value="1"/>
</dbReference>
<dbReference type="GO" id="GO:0007229">
    <property type="term" value="P:integrin-mediated signaling pathway"/>
    <property type="evidence" value="ECO:0007669"/>
    <property type="project" value="UniProtKB-KW"/>
</dbReference>
<dbReference type="InterPro" id="IPR001762">
    <property type="entry name" value="Disintegrin_dom"/>
</dbReference>
<dbReference type="InterPro" id="IPR001590">
    <property type="entry name" value="Peptidase_M12B"/>
</dbReference>
<name>A0A0V0U258_9BILA</name>
<dbReference type="InterPro" id="IPR034027">
    <property type="entry name" value="Reprolysin_adamalysin"/>
</dbReference>
<dbReference type="GO" id="GO:0004222">
    <property type="term" value="F:metalloendopeptidase activity"/>
    <property type="evidence" value="ECO:0007669"/>
    <property type="project" value="InterPro"/>
</dbReference>
<feature type="domain" description="EGF-like" evidence="11">
    <location>
        <begin position="667"/>
        <end position="699"/>
    </location>
</feature>
<dbReference type="EMBL" id="JYDJ01000077">
    <property type="protein sequence ID" value="KRX45355.1"/>
    <property type="molecule type" value="Genomic_DNA"/>
</dbReference>
<comment type="caution">
    <text evidence="14">The sequence shown here is derived from an EMBL/GenBank/DDBJ whole genome shotgun (WGS) entry which is preliminary data.</text>
</comment>
<evidence type="ECO:0000256" key="10">
    <source>
        <dbReference type="SAM" id="Phobius"/>
    </source>
</evidence>
<dbReference type="Proteomes" id="UP000055048">
    <property type="component" value="Unassembled WGS sequence"/>
</dbReference>
<feature type="region of interest" description="Disordered" evidence="9">
    <location>
        <begin position="992"/>
        <end position="1016"/>
    </location>
</feature>
<feature type="binding site" evidence="8">
    <location>
        <position position="375"/>
    </location>
    <ligand>
        <name>Zn(2+)</name>
        <dbReference type="ChEBI" id="CHEBI:29105"/>
        <note>catalytic</note>
    </ligand>
</feature>
<dbReference type="SMART" id="SM00608">
    <property type="entry name" value="ACR"/>
    <property type="match status" value="1"/>
</dbReference>
<dbReference type="GO" id="GO:0046872">
    <property type="term" value="F:metal ion binding"/>
    <property type="evidence" value="ECO:0007669"/>
    <property type="project" value="UniProtKB-KW"/>
</dbReference>
<feature type="non-terminal residue" evidence="14">
    <location>
        <position position="1060"/>
    </location>
</feature>
<evidence type="ECO:0000313" key="14">
    <source>
        <dbReference type="EMBL" id="KRX45355.1"/>
    </source>
</evidence>
<gene>
    <name evidence="14" type="primary">ADAM12</name>
    <name evidence="14" type="ORF">T05_10608</name>
</gene>
<accession>A0A0V0U258</accession>
<evidence type="ECO:0000256" key="9">
    <source>
        <dbReference type="SAM" id="MobiDB-lite"/>
    </source>
</evidence>
<keyword evidence="15" id="KW-1185">Reference proteome</keyword>
<keyword evidence="4 10" id="KW-0472">Membrane</keyword>
<evidence type="ECO:0000313" key="15">
    <source>
        <dbReference type="Proteomes" id="UP000055048"/>
    </source>
</evidence>
<evidence type="ECO:0000256" key="2">
    <source>
        <dbReference type="ARBA" id="ARBA00022692"/>
    </source>
</evidence>
<dbReference type="CDD" id="cd04269">
    <property type="entry name" value="ZnMc_adamalysin_II_like"/>
    <property type="match status" value="1"/>
</dbReference>
<dbReference type="Gene3D" id="4.10.70.10">
    <property type="entry name" value="Disintegrin domain"/>
    <property type="match status" value="1"/>
</dbReference>
<evidence type="ECO:0000259" key="12">
    <source>
        <dbReference type="PROSITE" id="PS50214"/>
    </source>
</evidence>
<dbReference type="FunFam" id="3.40.390.10:FF:000002">
    <property type="entry name" value="Disintegrin and metalloproteinase domain-containing protein 22"/>
    <property type="match status" value="1"/>
</dbReference>
<reference evidence="14 15" key="1">
    <citation type="submission" date="2015-01" db="EMBL/GenBank/DDBJ databases">
        <title>Evolution of Trichinella species and genotypes.</title>
        <authorList>
            <person name="Korhonen P.K."/>
            <person name="Edoardo P."/>
            <person name="Giuseppe L.R."/>
            <person name="Gasser R.B."/>
        </authorList>
    </citation>
    <scope>NUCLEOTIDE SEQUENCE [LARGE SCALE GENOMIC DNA]</scope>
    <source>
        <strain evidence="14">ISS417</strain>
    </source>
</reference>
<dbReference type="PROSITE" id="PS50026">
    <property type="entry name" value="EGF_3"/>
    <property type="match status" value="1"/>
</dbReference>
<dbReference type="Pfam" id="PF01421">
    <property type="entry name" value="Reprolysin"/>
    <property type="match status" value="1"/>
</dbReference>
<feature type="binding site" evidence="8">
    <location>
        <position position="365"/>
    </location>
    <ligand>
        <name>Zn(2+)</name>
        <dbReference type="ChEBI" id="CHEBI:29105"/>
        <note>catalytic</note>
    </ligand>
</feature>
<keyword evidence="8" id="KW-0862">Zinc</keyword>
<proteinExistence type="predicted"/>
<dbReference type="PROSITE" id="PS01186">
    <property type="entry name" value="EGF_2"/>
    <property type="match status" value="1"/>
</dbReference>
<evidence type="ECO:0000256" key="8">
    <source>
        <dbReference type="PROSITE-ProRule" id="PRU00276"/>
    </source>
</evidence>
<feature type="disulfide bond" evidence="8">
    <location>
        <begin position="382"/>
        <end position="387"/>
    </location>
</feature>
<dbReference type="GO" id="GO:0016020">
    <property type="term" value="C:membrane"/>
    <property type="evidence" value="ECO:0007669"/>
    <property type="project" value="UniProtKB-SubCell"/>
</dbReference>
<dbReference type="SMART" id="SM00050">
    <property type="entry name" value="DISIN"/>
    <property type="match status" value="1"/>
</dbReference>
<keyword evidence="8" id="KW-0479">Metal-binding</keyword>
<dbReference type="GO" id="GO:0006509">
    <property type="term" value="P:membrane protein ectodomain proteolysis"/>
    <property type="evidence" value="ECO:0007669"/>
    <property type="project" value="TreeGrafter"/>
</dbReference>
<feature type="disulfide bond" evidence="7">
    <location>
        <begin position="671"/>
        <end position="681"/>
    </location>
</feature>
<feature type="transmembrane region" description="Helical" evidence="10">
    <location>
        <begin position="83"/>
        <end position="103"/>
    </location>
</feature>
<feature type="non-terminal residue" evidence="14">
    <location>
        <position position="1"/>
    </location>
</feature>
<feature type="disulfide bond" evidence="8">
    <location>
        <begin position="380"/>
        <end position="404"/>
    </location>
</feature>
<evidence type="ECO:0000259" key="13">
    <source>
        <dbReference type="PROSITE" id="PS50215"/>
    </source>
</evidence>
<dbReference type="PROSITE" id="PS50215">
    <property type="entry name" value="ADAM_MEPRO"/>
    <property type="match status" value="1"/>
</dbReference>
<dbReference type="SUPFAM" id="SSF57552">
    <property type="entry name" value="Blood coagulation inhibitor (disintegrin)"/>
    <property type="match status" value="1"/>
</dbReference>
<evidence type="ECO:0000256" key="1">
    <source>
        <dbReference type="ARBA" id="ARBA00004167"/>
    </source>
</evidence>
<comment type="caution">
    <text evidence="7">Lacks conserved residue(s) required for the propagation of feature annotation.</text>
</comment>
<protein>
    <submittedName>
        <fullName evidence="14">Disintegrin and metalloproteinase domain-containing protein 12</fullName>
    </submittedName>
</protein>
<dbReference type="OrthoDB" id="5951731at2759"/>
<dbReference type="Pfam" id="PF00200">
    <property type="entry name" value="Disintegrin"/>
    <property type="match status" value="1"/>
</dbReference>
<keyword evidence="7" id="KW-0245">EGF-like domain</keyword>
<evidence type="ECO:0000256" key="7">
    <source>
        <dbReference type="PROSITE-ProRule" id="PRU00076"/>
    </source>
</evidence>
<dbReference type="InterPro" id="IPR024079">
    <property type="entry name" value="MetalloPept_cat_dom_sf"/>
</dbReference>
<feature type="domain" description="Disintegrin" evidence="12">
    <location>
        <begin position="431"/>
        <end position="519"/>
    </location>
</feature>